<evidence type="ECO:0000259" key="8">
    <source>
        <dbReference type="Pfam" id="PF00462"/>
    </source>
</evidence>
<keyword evidence="10" id="KW-1185">Reference proteome</keyword>
<evidence type="ECO:0000256" key="5">
    <source>
        <dbReference type="ARBA" id="ARBA00023284"/>
    </source>
</evidence>
<dbReference type="InterPro" id="IPR036249">
    <property type="entry name" value="Thioredoxin-like_sf"/>
</dbReference>
<proteinExistence type="predicted"/>
<keyword evidence="4" id="KW-1015">Disulfide bond</keyword>
<dbReference type="OMA" id="YCHKARA"/>
<dbReference type="PhylomeDB" id="A7TFF2"/>
<sequence length="109" mass="12192">MVSQATIEKVKTMIGEKPVFVAAKSYCPHCRATRETLFEEYNLPREKALVLELDLMTDGAEIQEALAEITHQDTVPNIFIYGQHVGGNSDLQALKKDGQLKEMLDPVCQ</sequence>
<dbReference type="EMBL" id="DS480383">
    <property type="protein sequence ID" value="EDO18966.1"/>
    <property type="molecule type" value="Genomic_DNA"/>
</dbReference>
<keyword evidence="3" id="KW-0249">Electron transport</keyword>
<dbReference type="GO" id="GO:0005634">
    <property type="term" value="C:nucleus"/>
    <property type="evidence" value="ECO:0007669"/>
    <property type="project" value="TreeGrafter"/>
</dbReference>
<dbReference type="GeneID" id="5547289"/>
<evidence type="ECO:0000256" key="4">
    <source>
        <dbReference type="ARBA" id="ARBA00023157"/>
    </source>
</evidence>
<keyword evidence="5" id="KW-0676">Redox-active center</keyword>
<evidence type="ECO:0000256" key="2">
    <source>
        <dbReference type="ARBA" id="ARBA00022448"/>
    </source>
</evidence>
<dbReference type="HOGENOM" id="CLU_026126_7_2_1"/>
<dbReference type="GO" id="GO:0004364">
    <property type="term" value="F:glutathione transferase activity"/>
    <property type="evidence" value="ECO:0007669"/>
    <property type="project" value="UniProtKB-EC"/>
</dbReference>
<comment type="catalytic activity">
    <reaction evidence="6">
        <text>1-chloro-2,4-dinitrobenzene + glutathione = 2,4-dinitrophenyl-S-glutathione + chloride + H(+)</text>
        <dbReference type="Rhea" id="RHEA:51220"/>
        <dbReference type="ChEBI" id="CHEBI:15378"/>
        <dbReference type="ChEBI" id="CHEBI:17996"/>
        <dbReference type="ChEBI" id="CHEBI:34718"/>
        <dbReference type="ChEBI" id="CHEBI:57925"/>
        <dbReference type="ChEBI" id="CHEBI:133977"/>
        <dbReference type="EC" id="2.5.1.18"/>
    </reaction>
</comment>
<dbReference type="GO" id="GO:0015038">
    <property type="term" value="F:glutathione disulfide oxidoreductase activity"/>
    <property type="evidence" value="ECO:0007669"/>
    <property type="project" value="TreeGrafter"/>
</dbReference>
<dbReference type="AlphaFoldDB" id="A7TFF2"/>
<dbReference type="KEGG" id="vpo:Kpol_2002p36"/>
<keyword evidence="2" id="KW-0813">Transport</keyword>
<dbReference type="eggNOG" id="KOG1752">
    <property type="taxonomic scope" value="Eukaryota"/>
</dbReference>
<dbReference type="InterPro" id="IPR014025">
    <property type="entry name" value="Glutaredoxin_subgr"/>
</dbReference>
<accession>A7TFF2</accession>
<evidence type="ECO:0000256" key="3">
    <source>
        <dbReference type="ARBA" id="ARBA00022982"/>
    </source>
</evidence>
<dbReference type="InterPro" id="IPR011767">
    <property type="entry name" value="GLR_AS"/>
</dbReference>
<evidence type="ECO:0000313" key="10">
    <source>
        <dbReference type="Proteomes" id="UP000000267"/>
    </source>
</evidence>
<dbReference type="GO" id="GO:0004602">
    <property type="term" value="F:glutathione peroxidase activity"/>
    <property type="evidence" value="ECO:0007669"/>
    <property type="project" value="UniProtKB-EC"/>
</dbReference>
<dbReference type="STRING" id="436907.A7TFF2"/>
<reference evidence="9 10" key="1">
    <citation type="journal article" date="2007" name="Proc. Natl. Acad. Sci. U.S.A.">
        <title>Independent sorting-out of thousands of duplicated gene pairs in two yeast species descended from a whole-genome duplication.</title>
        <authorList>
            <person name="Scannell D.R."/>
            <person name="Frank A.C."/>
            <person name="Conant G.C."/>
            <person name="Byrne K.P."/>
            <person name="Woolfit M."/>
            <person name="Wolfe K.H."/>
        </authorList>
    </citation>
    <scope>NUCLEOTIDE SEQUENCE [LARGE SCALE GENOMIC DNA]</scope>
    <source>
        <strain evidence="10">ATCC 22028 / DSM 70294 / BCRC 21397 / CBS 2163 / NBRC 10782 / NRRL Y-8283 / UCD 57-17</strain>
    </source>
</reference>
<comment type="catalytic activity">
    <reaction evidence="7">
        <text>RX + glutathione = an S-substituted glutathione + a halide anion + H(+)</text>
        <dbReference type="Rhea" id="RHEA:16437"/>
        <dbReference type="ChEBI" id="CHEBI:15378"/>
        <dbReference type="ChEBI" id="CHEBI:16042"/>
        <dbReference type="ChEBI" id="CHEBI:17792"/>
        <dbReference type="ChEBI" id="CHEBI:57925"/>
        <dbReference type="ChEBI" id="CHEBI:90779"/>
        <dbReference type="EC" id="2.5.1.18"/>
    </reaction>
</comment>
<dbReference type="PROSITE" id="PS00195">
    <property type="entry name" value="GLUTAREDOXIN_1"/>
    <property type="match status" value="1"/>
</dbReference>
<dbReference type="Gene3D" id="3.40.30.10">
    <property type="entry name" value="Glutaredoxin"/>
    <property type="match status" value="1"/>
</dbReference>
<dbReference type="RefSeq" id="XP_001646824.1">
    <property type="nucleotide sequence ID" value="XM_001646774.1"/>
</dbReference>
<dbReference type="InterPro" id="IPR011899">
    <property type="entry name" value="Glutaredoxin_euk/vir"/>
</dbReference>
<dbReference type="Proteomes" id="UP000000267">
    <property type="component" value="Unassembled WGS sequence"/>
</dbReference>
<evidence type="ECO:0000256" key="1">
    <source>
        <dbReference type="ARBA" id="ARBA00000217"/>
    </source>
</evidence>
<dbReference type="FunFam" id="3.40.30.10:FF:000026">
    <property type="entry name" value="Glutaredoxin 2"/>
    <property type="match status" value="1"/>
</dbReference>
<dbReference type="InterPro" id="IPR002109">
    <property type="entry name" value="Glutaredoxin"/>
</dbReference>
<comment type="catalytic activity">
    <reaction evidence="1">
        <text>2 glutathione + H2O2 = glutathione disulfide + 2 H2O</text>
        <dbReference type="Rhea" id="RHEA:16833"/>
        <dbReference type="ChEBI" id="CHEBI:15377"/>
        <dbReference type="ChEBI" id="CHEBI:16240"/>
        <dbReference type="ChEBI" id="CHEBI:57925"/>
        <dbReference type="ChEBI" id="CHEBI:58297"/>
        <dbReference type="EC" id="1.11.1.9"/>
    </reaction>
</comment>
<dbReference type="OrthoDB" id="418495at2759"/>
<feature type="domain" description="Glutaredoxin" evidence="8">
    <location>
        <begin position="19"/>
        <end position="85"/>
    </location>
</feature>
<dbReference type="NCBIfam" id="TIGR02180">
    <property type="entry name" value="GRX_euk"/>
    <property type="match status" value="1"/>
</dbReference>
<name>A7TFF2_VANPO</name>
<evidence type="ECO:0000256" key="7">
    <source>
        <dbReference type="ARBA" id="ARBA00047960"/>
    </source>
</evidence>
<gene>
    <name evidence="9" type="ORF">Kpol_2002p36</name>
</gene>
<organism evidence="10">
    <name type="scientific">Vanderwaltozyma polyspora (strain ATCC 22028 / DSM 70294 / BCRC 21397 / CBS 2163 / NBRC 10782 / NRRL Y-8283 / UCD 57-17)</name>
    <name type="common">Kluyveromyces polysporus</name>
    <dbReference type="NCBI Taxonomy" id="436907"/>
    <lineage>
        <taxon>Eukaryota</taxon>
        <taxon>Fungi</taxon>
        <taxon>Dikarya</taxon>
        <taxon>Ascomycota</taxon>
        <taxon>Saccharomycotina</taxon>
        <taxon>Saccharomycetes</taxon>
        <taxon>Saccharomycetales</taxon>
        <taxon>Saccharomycetaceae</taxon>
        <taxon>Vanderwaltozyma</taxon>
    </lineage>
</organism>
<evidence type="ECO:0000256" key="6">
    <source>
        <dbReference type="ARBA" id="ARBA00035808"/>
    </source>
</evidence>
<dbReference type="CDD" id="cd03419">
    <property type="entry name" value="GRX_GRXh_1_2_like"/>
    <property type="match status" value="1"/>
</dbReference>
<protein>
    <recommendedName>
        <fullName evidence="8">Glutaredoxin domain-containing protein</fullName>
    </recommendedName>
</protein>
<evidence type="ECO:0000313" key="9">
    <source>
        <dbReference type="EMBL" id="EDO18966.1"/>
    </source>
</evidence>
<dbReference type="PROSITE" id="PS51354">
    <property type="entry name" value="GLUTAREDOXIN_2"/>
    <property type="match status" value="1"/>
</dbReference>
<dbReference type="PRINTS" id="PR00160">
    <property type="entry name" value="GLUTAREDOXIN"/>
</dbReference>
<dbReference type="PANTHER" id="PTHR45694:SF18">
    <property type="entry name" value="GLUTAREDOXIN-1-RELATED"/>
    <property type="match status" value="1"/>
</dbReference>
<dbReference type="SUPFAM" id="SSF52833">
    <property type="entry name" value="Thioredoxin-like"/>
    <property type="match status" value="1"/>
</dbReference>
<dbReference type="GO" id="GO:0005737">
    <property type="term" value="C:cytoplasm"/>
    <property type="evidence" value="ECO:0007669"/>
    <property type="project" value="TreeGrafter"/>
</dbReference>
<dbReference type="Pfam" id="PF00462">
    <property type="entry name" value="Glutaredoxin"/>
    <property type="match status" value="1"/>
</dbReference>
<dbReference type="GO" id="GO:0034599">
    <property type="term" value="P:cellular response to oxidative stress"/>
    <property type="evidence" value="ECO:0007669"/>
    <property type="project" value="TreeGrafter"/>
</dbReference>
<dbReference type="InParanoid" id="A7TFF2"/>
<dbReference type="PANTHER" id="PTHR45694">
    <property type="entry name" value="GLUTAREDOXIN 2"/>
    <property type="match status" value="1"/>
</dbReference>